<proteinExistence type="predicted"/>
<organism evidence="2 3">
    <name type="scientific">Elysia crispata</name>
    <name type="common">lettuce slug</name>
    <dbReference type="NCBI Taxonomy" id="231223"/>
    <lineage>
        <taxon>Eukaryota</taxon>
        <taxon>Metazoa</taxon>
        <taxon>Spiralia</taxon>
        <taxon>Lophotrochozoa</taxon>
        <taxon>Mollusca</taxon>
        <taxon>Gastropoda</taxon>
        <taxon>Heterobranchia</taxon>
        <taxon>Euthyneura</taxon>
        <taxon>Panpulmonata</taxon>
        <taxon>Sacoglossa</taxon>
        <taxon>Placobranchoidea</taxon>
        <taxon>Plakobranchidae</taxon>
        <taxon>Elysia</taxon>
    </lineage>
</organism>
<evidence type="ECO:0000313" key="3">
    <source>
        <dbReference type="Proteomes" id="UP001283361"/>
    </source>
</evidence>
<dbReference type="AlphaFoldDB" id="A0AAE1DC77"/>
<dbReference type="Proteomes" id="UP001283361">
    <property type="component" value="Unassembled WGS sequence"/>
</dbReference>
<sequence>MRKSRRITTSYEGRENQGDGHCGRRRGRDRSPNNHLVVNREMSRSVRHKEAFMWDATRISSQKFKINCELMSNGPYLSVSSVLPCKDVFDLHSRSEPVPFCRVSPSCDPASSNSPSNY</sequence>
<reference evidence="2" key="1">
    <citation type="journal article" date="2023" name="G3 (Bethesda)">
        <title>A reference genome for the long-term kleptoplast-retaining sea slug Elysia crispata morphotype clarki.</title>
        <authorList>
            <person name="Eastman K.E."/>
            <person name="Pendleton A.L."/>
            <person name="Shaikh M.A."/>
            <person name="Suttiyut T."/>
            <person name="Ogas R."/>
            <person name="Tomko P."/>
            <person name="Gavelis G."/>
            <person name="Widhalm J.R."/>
            <person name="Wisecaver J.H."/>
        </authorList>
    </citation>
    <scope>NUCLEOTIDE SEQUENCE</scope>
    <source>
        <strain evidence="2">ECLA1</strain>
    </source>
</reference>
<comment type="caution">
    <text evidence="2">The sequence shown here is derived from an EMBL/GenBank/DDBJ whole genome shotgun (WGS) entry which is preliminary data.</text>
</comment>
<feature type="region of interest" description="Disordered" evidence="1">
    <location>
        <begin position="1"/>
        <end position="37"/>
    </location>
</feature>
<evidence type="ECO:0000313" key="2">
    <source>
        <dbReference type="EMBL" id="KAK3765151.1"/>
    </source>
</evidence>
<keyword evidence="3" id="KW-1185">Reference proteome</keyword>
<feature type="compositionally biased region" description="Basic and acidic residues" evidence="1">
    <location>
        <begin position="12"/>
        <end position="22"/>
    </location>
</feature>
<name>A0AAE1DC77_9GAST</name>
<evidence type="ECO:0000256" key="1">
    <source>
        <dbReference type="SAM" id="MobiDB-lite"/>
    </source>
</evidence>
<protein>
    <submittedName>
        <fullName evidence="2">Uncharacterized protein</fullName>
    </submittedName>
</protein>
<accession>A0AAE1DC77</accession>
<dbReference type="EMBL" id="JAWDGP010004345">
    <property type="protein sequence ID" value="KAK3765151.1"/>
    <property type="molecule type" value="Genomic_DNA"/>
</dbReference>
<gene>
    <name evidence="2" type="ORF">RRG08_027790</name>
</gene>